<evidence type="ECO:0000313" key="2">
    <source>
        <dbReference type="Proteomes" id="UP000077667"/>
    </source>
</evidence>
<sequence length="61" mass="7198">MEEITGYERKTLQNYKHVSEKVDSSLRKEDLSFGHHNIVTQLEPDQQEYFLNKASEEKLSV</sequence>
<keyword evidence="2" id="KW-1185">Reference proteome</keyword>
<dbReference type="KEGG" id="nia:A8C56_02915"/>
<name>A0A1A9I062_9BACT</name>
<gene>
    <name evidence="1" type="ORF">A8C56_02915</name>
</gene>
<dbReference type="Proteomes" id="UP000077667">
    <property type="component" value="Chromosome"/>
</dbReference>
<organism evidence="1 2">
    <name type="scientific">Niabella ginsenosidivorans</name>
    <dbReference type="NCBI Taxonomy" id="1176587"/>
    <lineage>
        <taxon>Bacteria</taxon>
        <taxon>Pseudomonadati</taxon>
        <taxon>Bacteroidota</taxon>
        <taxon>Chitinophagia</taxon>
        <taxon>Chitinophagales</taxon>
        <taxon>Chitinophagaceae</taxon>
        <taxon>Niabella</taxon>
    </lineage>
</organism>
<accession>A0A1A9I062</accession>
<protein>
    <submittedName>
        <fullName evidence="1">Uncharacterized protein</fullName>
    </submittedName>
</protein>
<reference evidence="1 2" key="1">
    <citation type="submission" date="2016-05" db="EMBL/GenBank/DDBJ databases">
        <title>Niabella ginsenosidivorans BS26 whole genome sequencing.</title>
        <authorList>
            <person name="Im W.T."/>
            <person name="Siddiqi M.Z."/>
        </authorList>
    </citation>
    <scope>NUCLEOTIDE SEQUENCE [LARGE SCALE GENOMIC DNA]</scope>
    <source>
        <strain evidence="1 2">BS26</strain>
    </source>
</reference>
<proteinExistence type="predicted"/>
<evidence type="ECO:0000313" key="1">
    <source>
        <dbReference type="EMBL" id="ANH80072.1"/>
    </source>
</evidence>
<dbReference type="EMBL" id="CP015772">
    <property type="protein sequence ID" value="ANH80072.1"/>
    <property type="molecule type" value="Genomic_DNA"/>
</dbReference>
<dbReference type="AlphaFoldDB" id="A0A1A9I062"/>